<dbReference type="AlphaFoldDB" id="A0A0H0XWQ7"/>
<name>A0A0H0XWQ7_9SPHN</name>
<gene>
    <name evidence="2" type="ORF">AAV99_04310</name>
</gene>
<evidence type="ECO:0000313" key="2">
    <source>
        <dbReference type="EMBL" id="KLI64755.1"/>
    </source>
</evidence>
<dbReference type="Proteomes" id="UP000053455">
    <property type="component" value="Unassembled WGS sequence"/>
</dbReference>
<sequence length="111" mass="12206">MQRAVLLFAPFSALGVGGCVAGTLVDVAAAPVRAAGQVADWATTSQDESDRARGREIRQREERLGELQRDYAELEDRCLAGDDHACQQAVIIRREMNEIIPTIPVERERGD</sequence>
<accession>A0A0H0XWQ7</accession>
<organism evidence="2 3">
    <name type="scientific">Aurantiacibacter marinus</name>
    <dbReference type="NCBI Taxonomy" id="874156"/>
    <lineage>
        <taxon>Bacteria</taxon>
        <taxon>Pseudomonadati</taxon>
        <taxon>Pseudomonadota</taxon>
        <taxon>Alphaproteobacteria</taxon>
        <taxon>Sphingomonadales</taxon>
        <taxon>Erythrobacteraceae</taxon>
        <taxon>Aurantiacibacter</taxon>
    </lineage>
</organism>
<evidence type="ECO:0000313" key="3">
    <source>
        <dbReference type="Proteomes" id="UP000053455"/>
    </source>
</evidence>
<keyword evidence="1" id="KW-0732">Signal</keyword>
<dbReference type="PATRIC" id="fig|874156.12.peg.895"/>
<dbReference type="PROSITE" id="PS51257">
    <property type="entry name" value="PROKAR_LIPOPROTEIN"/>
    <property type="match status" value="1"/>
</dbReference>
<reference evidence="2 3" key="1">
    <citation type="submission" date="2015-04" db="EMBL/GenBank/DDBJ databases">
        <title>The draft genome sequence of Erythrobacter marinus HWDM-33.</title>
        <authorList>
            <person name="Zhuang L."/>
            <person name="Liu Y."/>
            <person name="Shao Z."/>
        </authorList>
    </citation>
    <scope>NUCLEOTIDE SEQUENCE [LARGE SCALE GENOMIC DNA]</scope>
    <source>
        <strain evidence="2 3">HWDM-33</strain>
    </source>
</reference>
<feature type="chain" id="PRO_5002589717" description="Lipoprotein" evidence="1">
    <location>
        <begin position="22"/>
        <end position="111"/>
    </location>
</feature>
<dbReference type="OrthoDB" id="7428913at2"/>
<feature type="signal peptide" evidence="1">
    <location>
        <begin position="1"/>
        <end position="21"/>
    </location>
</feature>
<comment type="caution">
    <text evidence="2">The sequence shown here is derived from an EMBL/GenBank/DDBJ whole genome shotgun (WGS) entry which is preliminary data.</text>
</comment>
<keyword evidence="3" id="KW-1185">Reference proteome</keyword>
<dbReference type="EMBL" id="LBHU01000001">
    <property type="protein sequence ID" value="KLI64755.1"/>
    <property type="molecule type" value="Genomic_DNA"/>
</dbReference>
<proteinExistence type="predicted"/>
<dbReference type="RefSeq" id="WP_047092620.1">
    <property type="nucleotide sequence ID" value="NZ_LBHU01000001.1"/>
</dbReference>
<protein>
    <recommendedName>
        <fullName evidence="4">Lipoprotein</fullName>
    </recommendedName>
</protein>
<evidence type="ECO:0008006" key="4">
    <source>
        <dbReference type="Google" id="ProtNLM"/>
    </source>
</evidence>
<evidence type="ECO:0000256" key="1">
    <source>
        <dbReference type="SAM" id="SignalP"/>
    </source>
</evidence>